<evidence type="ECO:0000256" key="6">
    <source>
        <dbReference type="ARBA" id="ARBA00023033"/>
    </source>
</evidence>
<dbReference type="PANTHER" id="PTHR42747">
    <property type="entry name" value="NITRONATE MONOOXYGENASE-RELATED"/>
    <property type="match status" value="1"/>
</dbReference>
<dbReference type="SUPFAM" id="SSF51412">
    <property type="entry name" value="Inosine monophosphate dehydrogenase (IMPDH)"/>
    <property type="match status" value="1"/>
</dbReference>
<keyword evidence="5" id="KW-0560">Oxidoreductase</keyword>
<dbReference type="PANTHER" id="PTHR42747:SF3">
    <property type="entry name" value="NITRONATE MONOOXYGENASE-RELATED"/>
    <property type="match status" value="1"/>
</dbReference>
<keyword evidence="6" id="KW-0503">Monooxygenase</keyword>
<gene>
    <name evidence="7" type="ORF">METZ01_LOCUS379125</name>
</gene>
<dbReference type="Pfam" id="PF03060">
    <property type="entry name" value="NMO"/>
    <property type="match status" value="1"/>
</dbReference>
<feature type="non-terminal residue" evidence="7">
    <location>
        <position position="267"/>
    </location>
</feature>
<dbReference type="CDD" id="cd04730">
    <property type="entry name" value="NPD_like"/>
    <property type="match status" value="1"/>
</dbReference>
<comment type="similarity">
    <text evidence="2">Belongs to the nitronate monooxygenase family. NMO class I subfamily.</text>
</comment>
<dbReference type="AlphaFoldDB" id="A0A382TXM1"/>
<feature type="non-terminal residue" evidence="7">
    <location>
        <position position="1"/>
    </location>
</feature>
<dbReference type="GO" id="GO:0018580">
    <property type="term" value="F:nitronate monooxygenase activity"/>
    <property type="evidence" value="ECO:0007669"/>
    <property type="project" value="InterPro"/>
</dbReference>
<evidence type="ECO:0000256" key="4">
    <source>
        <dbReference type="ARBA" id="ARBA00022643"/>
    </source>
</evidence>
<dbReference type="Gene3D" id="3.20.20.70">
    <property type="entry name" value="Aldolase class I"/>
    <property type="match status" value="1"/>
</dbReference>
<proteinExistence type="inferred from homology"/>
<evidence type="ECO:0000256" key="2">
    <source>
        <dbReference type="ARBA" id="ARBA00009881"/>
    </source>
</evidence>
<dbReference type="InterPro" id="IPR004136">
    <property type="entry name" value="NMO"/>
</dbReference>
<comment type="cofactor">
    <cofactor evidence="1">
        <name>FMN</name>
        <dbReference type="ChEBI" id="CHEBI:58210"/>
    </cofactor>
</comment>
<keyword evidence="3" id="KW-0285">Flavoprotein</keyword>
<reference evidence="7" key="1">
    <citation type="submission" date="2018-05" db="EMBL/GenBank/DDBJ databases">
        <authorList>
            <person name="Lanie J.A."/>
            <person name="Ng W.-L."/>
            <person name="Kazmierczak K.M."/>
            <person name="Andrzejewski T.M."/>
            <person name="Davidsen T.M."/>
            <person name="Wayne K.J."/>
            <person name="Tettelin H."/>
            <person name="Glass J.I."/>
            <person name="Rusch D."/>
            <person name="Podicherti R."/>
            <person name="Tsui H.-C.T."/>
            <person name="Winkler M.E."/>
        </authorList>
    </citation>
    <scope>NUCLEOTIDE SEQUENCE</scope>
</reference>
<accession>A0A382TXM1</accession>
<evidence type="ECO:0000256" key="1">
    <source>
        <dbReference type="ARBA" id="ARBA00001917"/>
    </source>
</evidence>
<keyword evidence="4" id="KW-0288">FMN</keyword>
<organism evidence="7">
    <name type="scientific">marine metagenome</name>
    <dbReference type="NCBI Taxonomy" id="408172"/>
    <lineage>
        <taxon>unclassified sequences</taxon>
        <taxon>metagenomes</taxon>
        <taxon>ecological metagenomes</taxon>
    </lineage>
</organism>
<dbReference type="InterPro" id="IPR013785">
    <property type="entry name" value="Aldolase_TIM"/>
</dbReference>
<name>A0A382TXM1_9ZZZZ</name>
<evidence type="ECO:0000256" key="5">
    <source>
        <dbReference type="ARBA" id="ARBA00023002"/>
    </source>
</evidence>
<evidence type="ECO:0000313" key="7">
    <source>
        <dbReference type="EMBL" id="SVD26271.1"/>
    </source>
</evidence>
<sequence length="267" mass="27840">VVSARWPSNRLTERLGLRFPIVQAPMASATTPQLAAAVSNAGALGSLGFAFHSASAVRADCRTLREATNGSYNINFFVHREPEQDAVRDESMRTALAPFYQELGLGEVPLAQASAPPFNAEHLEAVLEMAPAVVSFHFGLPSESLFRPLRDRGIFTMSSATNVAEARALESRGVDAIIAQGFEAGGHRGTFAEPYAAGEIGTLSLVPQVVDAVSIPVIAAGGIADGRGIAAALALGAEGVQLGTAFLTCPESAVPPVYRDALNRSAA</sequence>
<dbReference type="EMBL" id="UINC01139617">
    <property type="protein sequence ID" value="SVD26271.1"/>
    <property type="molecule type" value="Genomic_DNA"/>
</dbReference>
<protein>
    <submittedName>
        <fullName evidence="7">Uncharacterized protein</fullName>
    </submittedName>
</protein>
<evidence type="ECO:0000256" key="3">
    <source>
        <dbReference type="ARBA" id="ARBA00022630"/>
    </source>
</evidence>